<dbReference type="AlphaFoldDB" id="A0A2S8GI98"/>
<evidence type="ECO:0000313" key="2">
    <source>
        <dbReference type="Proteomes" id="UP000237819"/>
    </source>
</evidence>
<accession>A0A2S8GI98</accession>
<proteinExistence type="predicted"/>
<dbReference type="EMBL" id="PUHZ01000020">
    <property type="protein sequence ID" value="PQO44179.1"/>
    <property type="molecule type" value="Genomic_DNA"/>
</dbReference>
<dbReference type="PROSITE" id="PS51257">
    <property type="entry name" value="PROKAR_LIPOPROTEIN"/>
    <property type="match status" value="1"/>
</dbReference>
<dbReference type="OrthoDB" id="217847at2"/>
<dbReference type="Proteomes" id="UP000237819">
    <property type="component" value="Unassembled WGS sequence"/>
</dbReference>
<gene>
    <name evidence="1" type="ORF">C5Y93_19580</name>
</gene>
<dbReference type="Gene3D" id="2.60.40.1120">
    <property type="entry name" value="Carboxypeptidase-like, regulatory domain"/>
    <property type="match status" value="1"/>
</dbReference>
<dbReference type="SUPFAM" id="SSF49478">
    <property type="entry name" value="Cna protein B-type domain"/>
    <property type="match status" value="1"/>
</dbReference>
<reference evidence="1 2" key="1">
    <citation type="submission" date="2018-02" db="EMBL/GenBank/DDBJ databases">
        <title>Comparative genomes isolates from brazilian mangrove.</title>
        <authorList>
            <person name="Araujo J.E."/>
            <person name="Taketani R.G."/>
            <person name="Silva M.C.P."/>
            <person name="Loureco M.V."/>
            <person name="Andreote F.D."/>
        </authorList>
    </citation>
    <scope>NUCLEOTIDE SEQUENCE [LARGE SCALE GENOMIC DNA]</scope>
    <source>
        <strain evidence="1 2">Nap-Phe MGV</strain>
    </source>
</reference>
<sequence>MKQYLPIYLGTLIAMSGCNAYYNQIETISVDGVVQMEGKPIENAEVTFFSDNLPMAFGMTDAQGRYELSTRRYGKGATPGTYTAKIHMTDQTAEGGTGKRLTIPKVYSEKGVASVTVSHDEGRTFDFNLVSKPSKKATDWLDIESEQ</sequence>
<evidence type="ECO:0008006" key="3">
    <source>
        <dbReference type="Google" id="ProtNLM"/>
    </source>
</evidence>
<organism evidence="1 2">
    <name type="scientific">Blastopirellula marina</name>
    <dbReference type="NCBI Taxonomy" id="124"/>
    <lineage>
        <taxon>Bacteria</taxon>
        <taxon>Pseudomonadati</taxon>
        <taxon>Planctomycetota</taxon>
        <taxon>Planctomycetia</taxon>
        <taxon>Pirellulales</taxon>
        <taxon>Pirellulaceae</taxon>
        <taxon>Blastopirellula</taxon>
    </lineage>
</organism>
<evidence type="ECO:0000313" key="1">
    <source>
        <dbReference type="EMBL" id="PQO44179.1"/>
    </source>
</evidence>
<protein>
    <recommendedName>
        <fullName evidence="3">Carboxypeptidase regulatory-like domain-containing protein</fullName>
    </recommendedName>
</protein>
<dbReference type="RefSeq" id="WP_105337148.1">
    <property type="nucleotide sequence ID" value="NZ_PUHZ01000020.1"/>
</dbReference>
<comment type="caution">
    <text evidence="1">The sequence shown here is derived from an EMBL/GenBank/DDBJ whole genome shotgun (WGS) entry which is preliminary data.</text>
</comment>
<name>A0A2S8GI98_9BACT</name>